<evidence type="ECO:0000256" key="4">
    <source>
        <dbReference type="HAMAP-Rule" id="MF_00008"/>
    </source>
</evidence>
<comment type="caution">
    <text evidence="4">Lacks conserved residue(s) required for the propagation of feature annotation.</text>
</comment>
<dbReference type="PANTHER" id="PTHR11548">
    <property type="entry name" value="THYMIDYLATE SYNTHASE 1"/>
    <property type="match status" value="1"/>
</dbReference>
<dbReference type="Pfam" id="PF00303">
    <property type="entry name" value="Thymidylat_synt"/>
    <property type="match status" value="1"/>
</dbReference>
<feature type="active site" description="Nucleophile" evidence="4">
    <location>
        <position position="161"/>
    </location>
</feature>
<feature type="binding site" evidence="4">
    <location>
        <position position="184"/>
    </location>
    <ligand>
        <name>(6R)-5,10-methylene-5,6,7,8-tetrahydrofolate</name>
        <dbReference type="ChEBI" id="CHEBI:15636"/>
    </ligand>
</feature>
<feature type="binding site" description="in other chain" evidence="4">
    <location>
        <begin position="222"/>
        <end position="224"/>
    </location>
    <ligand>
        <name>dUMP</name>
        <dbReference type="ChEBI" id="CHEBI:246422"/>
        <note>ligand shared between dimeric partners</note>
    </ligand>
</feature>
<dbReference type="NCBIfam" id="NF002497">
    <property type="entry name" value="PRK01827.1-3"/>
    <property type="match status" value="1"/>
</dbReference>
<dbReference type="GO" id="GO:0005829">
    <property type="term" value="C:cytosol"/>
    <property type="evidence" value="ECO:0007669"/>
    <property type="project" value="TreeGrafter"/>
</dbReference>
<gene>
    <name evidence="4" type="primary">thyA</name>
    <name evidence="6" type="ORF">A3G03_00210</name>
</gene>
<dbReference type="InterPro" id="IPR023451">
    <property type="entry name" value="Thymidate_synth/dCMP_Mease_dom"/>
</dbReference>
<comment type="function">
    <text evidence="4">Catalyzes the reductive methylation of 2'-deoxyuridine-5'-monophosphate (dUMP) to 2'-deoxythymidine-5'-monophosphate (dTMP) while utilizing 5,10-methylenetetrahydrofolate (mTHF) as the methyl donor and reductant in the reaction, yielding dihydrofolate (DHF) as a by-product. This enzymatic reaction provides an intracellular de novo source of dTMP, an essential precursor for DNA biosynthesis.</text>
</comment>
<feature type="binding site" description="in other chain" evidence="4">
    <location>
        <position position="192"/>
    </location>
    <ligand>
        <name>dUMP</name>
        <dbReference type="ChEBI" id="CHEBI:246422"/>
        <note>ligand shared between dimeric partners</note>
    </ligand>
</feature>
<keyword evidence="2 4" id="KW-0489">Methyltransferase</keyword>
<feature type="binding site" evidence="4">
    <location>
        <begin position="141"/>
        <end position="142"/>
    </location>
    <ligand>
        <name>dUMP</name>
        <dbReference type="ChEBI" id="CHEBI:246422"/>
        <note>ligand shared between dimeric partners</note>
    </ligand>
</feature>
<dbReference type="HAMAP" id="MF_00008">
    <property type="entry name" value="Thymidy_synth_bact"/>
    <property type="match status" value="1"/>
</dbReference>
<accession>A0A1G2P470</accession>
<sequence length="279" mass="32172">MKIYNDVLKKIMEGGADRKGRNGWTRGLFAIQMRFNLEKGFPAVTTKQLAFSLVKSELLWFLEGGKNGRLNDNRLKEIAGKEKTIWTDNAEAPYWKPKAKFSGDLGRIYGVQWRNWKKPKGGAVDQIADLIKKLRADPYNRRLVVTAWNPGELDEMALPPCHMIFQFFAAKGKLSLHMLQRSCDMFLGVPFNIASYALLLSMVAQVVDMKPYECVLTLNDAHIYRAHFKAVKEQLKRKPLRLPKLWLNPKIKELAQFTMEDIKLENYQHHPPIKAKMIV</sequence>
<comment type="caution">
    <text evidence="6">The sequence shown here is derived from an EMBL/GenBank/DDBJ whole genome shotgun (WGS) entry which is preliminary data.</text>
</comment>
<dbReference type="InterPro" id="IPR045097">
    <property type="entry name" value="Thymidate_synth/dCMP_Mease"/>
</dbReference>
<evidence type="ECO:0000256" key="2">
    <source>
        <dbReference type="ARBA" id="ARBA00022603"/>
    </source>
</evidence>
<dbReference type="InterPro" id="IPR036926">
    <property type="entry name" value="Thymidate_synth/dCMP_Mease_sf"/>
</dbReference>
<dbReference type="UniPathway" id="UPA00575"/>
<proteinExistence type="inferred from homology"/>
<dbReference type="SUPFAM" id="SSF55831">
    <property type="entry name" value="Thymidylate synthase/dCMP hydroxymethylase"/>
    <property type="match status" value="1"/>
</dbReference>
<feature type="domain" description="Thymidylate synthase/dCMP hydroxymethylase" evidence="5">
    <location>
        <begin position="3"/>
        <end position="279"/>
    </location>
</feature>
<dbReference type="GO" id="GO:0004799">
    <property type="term" value="F:thymidylate synthase activity"/>
    <property type="evidence" value="ECO:0007669"/>
    <property type="project" value="UniProtKB-UniRule"/>
</dbReference>
<dbReference type="PANTHER" id="PTHR11548:SF1">
    <property type="entry name" value="THYMIDYLATE SYNTHASE 1"/>
    <property type="match status" value="1"/>
</dbReference>
<feature type="binding site" description="in other chain" evidence="4">
    <location>
        <begin position="181"/>
        <end position="184"/>
    </location>
    <ligand>
        <name>dUMP</name>
        <dbReference type="ChEBI" id="CHEBI:246422"/>
        <note>ligand shared between dimeric partners</note>
    </ligand>
</feature>
<keyword evidence="3 4" id="KW-0808">Transferase</keyword>
<keyword evidence="4" id="KW-0963">Cytoplasm</keyword>
<dbReference type="GO" id="GO:0006231">
    <property type="term" value="P:dTMP biosynthetic process"/>
    <property type="evidence" value="ECO:0007669"/>
    <property type="project" value="UniProtKB-UniRule"/>
</dbReference>
<evidence type="ECO:0000259" key="5">
    <source>
        <dbReference type="Pfam" id="PF00303"/>
    </source>
</evidence>
<keyword evidence="4" id="KW-0545">Nucleotide biosynthesis</keyword>
<comment type="similarity">
    <text evidence="4">Belongs to the thymidylate synthase family. Bacterial-type ThyA subfamily.</text>
</comment>
<reference evidence="6 7" key="1">
    <citation type="journal article" date="2016" name="Nat. Commun.">
        <title>Thousands of microbial genomes shed light on interconnected biogeochemical processes in an aquifer system.</title>
        <authorList>
            <person name="Anantharaman K."/>
            <person name="Brown C.T."/>
            <person name="Hug L.A."/>
            <person name="Sharon I."/>
            <person name="Castelle C.J."/>
            <person name="Probst A.J."/>
            <person name="Thomas B.C."/>
            <person name="Singh A."/>
            <person name="Wilkins M.J."/>
            <person name="Karaoz U."/>
            <person name="Brodie E.L."/>
            <person name="Williams K.H."/>
            <person name="Hubbard S.S."/>
            <person name="Banfield J.F."/>
        </authorList>
    </citation>
    <scope>NUCLEOTIDE SEQUENCE [LARGE SCALE GENOMIC DNA]</scope>
</reference>
<dbReference type="Gene3D" id="3.30.572.10">
    <property type="entry name" value="Thymidylate synthase/dCMP hydroxymethylase domain"/>
    <property type="match status" value="1"/>
</dbReference>
<evidence type="ECO:0000256" key="3">
    <source>
        <dbReference type="ARBA" id="ARBA00022679"/>
    </source>
</evidence>
<dbReference type="EC" id="2.1.1.45" evidence="1 4"/>
<dbReference type="CDD" id="cd00351">
    <property type="entry name" value="TS_Pyrimidine_HMase"/>
    <property type="match status" value="1"/>
</dbReference>
<dbReference type="GO" id="GO:0032259">
    <property type="term" value="P:methylation"/>
    <property type="evidence" value="ECO:0007669"/>
    <property type="project" value="UniProtKB-KW"/>
</dbReference>
<dbReference type="PRINTS" id="PR00108">
    <property type="entry name" value="THYMDSNTHASE"/>
</dbReference>
<comment type="catalytic activity">
    <reaction evidence="4">
        <text>dUMP + (6R)-5,10-methylene-5,6,7,8-tetrahydrofolate = 7,8-dihydrofolate + dTMP</text>
        <dbReference type="Rhea" id="RHEA:12104"/>
        <dbReference type="ChEBI" id="CHEBI:15636"/>
        <dbReference type="ChEBI" id="CHEBI:57451"/>
        <dbReference type="ChEBI" id="CHEBI:63528"/>
        <dbReference type="ChEBI" id="CHEBI:246422"/>
        <dbReference type="EC" id="2.1.1.45"/>
    </reaction>
</comment>
<dbReference type="EMBL" id="MHSL01000031">
    <property type="protein sequence ID" value="OHA43157.1"/>
    <property type="molecule type" value="Genomic_DNA"/>
</dbReference>
<dbReference type="STRING" id="1802333.A3G03_00210"/>
<comment type="subunit">
    <text evidence="4">Homodimer.</text>
</comment>
<dbReference type="AlphaFoldDB" id="A0A1G2P470"/>
<comment type="pathway">
    <text evidence="4">Pyrimidine metabolism; dTTP biosynthesis.</text>
</comment>
<protein>
    <recommendedName>
        <fullName evidence="1 4">Thymidylate synthase</fullName>
        <shortName evidence="4">TS</shortName>
        <shortName evidence="4">TSase</shortName>
        <ecNumber evidence="1 4">2.1.1.45</ecNumber>
    </recommendedName>
</protein>
<evidence type="ECO:0000256" key="1">
    <source>
        <dbReference type="ARBA" id="ARBA00011947"/>
    </source>
</evidence>
<dbReference type="GO" id="GO:0006235">
    <property type="term" value="P:dTTP biosynthetic process"/>
    <property type="evidence" value="ECO:0007669"/>
    <property type="project" value="UniProtKB-UniRule"/>
</dbReference>
<evidence type="ECO:0000313" key="7">
    <source>
        <dbReference type="Proteomes" id="UP000176355"/>
    </source>
</evidence>
<organism evidence="6 7">
    <name type="scientific">Candidatus Taylorbacteria bacterium RIFCSPLOWO2_12_FULL_44_15c</name>
    <dbReference type="NCBI Taxonomy" id="1802333"/>
    <lineage>
        <taxon>Bacteria</taxon>
        <taxon>Candidatus Tayloriibacteriota</taxon>
    </lineage>
</organism>
<dbReference type="InterPro" id="IPR000398">
    <property type="entry name" value="Thymidylate_synthase"/>
</dbReference>
<dbReference type="Proteomes" id="UP000176355">
    <property type="component" value="Unassembled WGS sequence"/>
</dbReference>
<dbReference type="NCBIfam" id="TIGR03284">
    <property type="entry name" value="thym_sym"/>
    <property type="match status" value="1"/>
</dbReference>
<name>A0A1G2P470_9BACT</name>
<comment type="subcellular location">
    <subcellularLocation>
        <location evidence="4">Cytoplasm</location>
    </subcellularLocation>
</comment>
<evidence type="ECO:0000313" key="6">
    <source>
        <dbReference type="EMBL" id="OHA43157.1"/>
    </source>
</evidence>